<reference evidence="1" key="2">
    <citation type="journal article" date="2014" name="Int. J. Syst. Evol. Microbiol.">
        <title>Complete genome of a new Firmicutes species belonging to the dominant human colonic microbiota ('Ruminococcus bicirculans') reveals two chromosomes and a selective capacity to utilize plant glucans.</title>
        <authorList>
            <consortium name="NISC Comparative Sequencing Program"/>
            <person name="Wegmann U."/>
            <person name="Louis P."/>
            <person name="Goesmann A."/>
            <person name="Henrissat B."/>
            <person name="Duncan S.H."/>
            <person name="Flint H.J."/>
        </authorList>
    </citation>
    <scope>NUCLEOTIDE SEQUENCE</scope>
    <source>
        <strain evidence="1">CCM 7403</strain>
    </source>
</reference>
<gene>
    <name evidence="2" type="ORF">E2C04_09095</name>
    <name evidence="1" type="ORF">GCM10007231_26100</name>
</gene>
<reference evidence="2" key="4">
    <citation type="submission" date="2019-03" db="EMBL/GenBank/DDBJ databases">
        <authorList>
            <person name="Huang Y."/>
        </authorList>
    </citation>
    <scope>NUCLEOTIDE SEQUENCE</scope>
    <source>
        <strain evidence="2">JCM 16608</strain>
    </source>
</reference>
<evidence type="ECO:0000313" key="1">
    <source>
        <dbReference type="EMBL" id="GGD25524.1"/>
    </source>
</evidence>
<protein>
    <submittedName>
        <fullName evidence="2">Uncharacterized protein</fullName>
    </submittedName>
</protein>
<organism evidence="2 3">
    <name type="scientific">Nocardioides daphniae</name>
    <dbReference type="NCBI Taxonomy" id="402297"/>
    <lineage>
        <taxon>Bacteria</taxon>
        <taxon>Bacillati</taxon>
        <taxon>Actinomycetota</taxon>
        <taxon>Actinomycetes</taxon>
        <taxon>Propionibacteriales</taxon>
        <taxon>Nocardioidaceae</taxon>
        <taxon>Nocardioides</taxon>
    </lineage>
</organism>
<dbReference type="KEGG" id="ndp:E2C04_09095"/>
<dbReference type="OrthoDB" id="3784224at2"/>
<evidence type="ECO:0000313" key="2">
    <source>
        <dbReference type="EMBL" id="QCC77301.1"/>
    </source>
</evidence>
<dbReference type="RefSeq" id="WP_135832347.1">
    <property type="nucleotide sequence ID" value="NZ_BMCK01000004.1"/>
</dbReference>
<reference evidence="1" key="5">
    <citation type="submission" date="2024-05" db="EMBL/GenBank/DDBJ databases">
        <authorList>
            <person name="Sun Q."/>
            <person name="Sedlacek I."/>
        </authorList>
    </citation>
    <scope>NUCLEOTIDE SEQUENCE</scope>
    <source>
        <strain evidence="1">CCM 7403</strain>
    </source>
</reference>
<reference evidence="4" key="3">
    <citation type="journal article" date="2019" name="Int. J. Syst. Evol. Microbiol.">
        <title>The Global Catalogue of Microorganisms (GCM) 10K type strain sequencing project: providing services to taxonomists for standard genome sequencing and annotation.</title>
        <authorList>
            <consortium name="The Broad Institute Genomics Platform"/>
            <consortium name="The Broad Institute Genome Sequencing Center for Infectious Disease"/>
            <person name="Wu L."/>
            <person name="Ma J."/>
        </authorList>
    </citation>
    <scope>NUCLEOTIDE SEQUENCE [LARGE SCALE GENOMIC DNA]</scope>
    <source>
        <strain evidence="4">CCM 7403</strain>
    </source>
</reference>
<evidence type="ECO:0000313" key="3">
    <source>
        <dbReference type="Proteomes" id="UP000297025"/>
    </source>
</evidence>
<dbReference type="AlphaFoldDB" id="A0A4P7UCQ8"/>
<name>A0A4P7UCQ8_9ACTN</name>
<dbReference type="Proteomes" id="UP000297025">
    <property type="component" value="Chromosome"/>
</dbReference>
<accession>A0A4P7UCQ8</accession>
<keyword evidence="4" id="KW-1185">Reference proteome</keyword>
<sequence length="146" mass="15942">MTSAPLHLVESDPFDLPEWLGERDVVWRPERGLRTGHLVPGHLFSPSGVEVVPVACDLLAVDEAYPVPVTGPEVRVRAHQVWRHGQVLLTTHGERLTLAVPGTEFSADLALECLDRLALAVGASPDNYSALLRIGQRRGRGRRSTG</sequence>
<dbReference type="EMBL" id="CP038462">
    <property type="protein sequence ID" value="QCC77301.1"/>
    <property type="molecule type" value="Genomic_DNA"/>
</dbReference>
<dbReference type="Proteomes" id="UP000630594">
    <property type="component" value="Unassembled WGS sequence"/>
</dbReference>
<proteinExistence type="predicted"/>
<evidence type="ECO:0000313" key="4">
    <source>
        <dbReference type="Proteomes" id="UP000630594"/>
    </source>
</evidence>
<reference evidence="2 3" key="1">
    <citation type="journal article" date="2008" name="Int. J. Syst. Evol. Microbiol.">
        <title>Nocardioides daphniae sp. nov., isolated from Daphnia cucullata (Crustacea: Cladocera).</title>
        <authorList>
            <person name="Toth E.M."/>
            <person name="Keki Z."/>
            <person name="Homonnay Z.G."/>
            <person name="Borsodi A.K."/>
            <person name="Marialigeti K."/>
            <person name="Schumann P."/>
        </authorList>
    </citation>
    <scope>NUCLEOTIDE SEQUENCE [LARGE SCALE GENOMIC DNA]</scope>
    <source>
        <strain evidence="2 3">JCM 16608</strain>
    </source>
</reference>
<dbReference type="EMBL" id="BMCK01000004">
    <property type="protein sequence ID" value="GGD25524.1"/>
    <property type="molecule type" value="Genomic_DNA"/>
</dbReference>